<evidence type="ECO:0000259" key="6">
    <source>
        <dbReference type="PROSITE" id="PS50102"/>
    </source>
</evidence>
<feature type="domain" description="G-patch" evidence="7">
    <location>
        <begin position="450"/>
        <end position="496"/>
    </location>
</feature>
<dbReference type="PANTHER" id="PTHR13948">
    <property type="entry name" value="RNA-BINDING PROTEIN"/>
    <property type="match status" value="1"/>
</dbReference>
<evidence type="ECO:0000256" key="1">
    <source>
        <dbReference type="ARBA" id="ARBA00004123"/>
    </source>
</evidence>
<feature type="region of interest" description="Disordered" evidence="5">
    <location>
        <begin position="303"/>
        <end position="340"/>
    </location>
</feature>
<feature type="domain" description="RRM" evidence="6">
    <location>
        <begin position="79"/>
        <end position="194"/>
    </location>
</feature>
<dbReference type="PANTHER" id="PTHR13948:SF3">
    <property type="entry name" value="FI21118P1"/>
    <property type="match status" value="1"/>
</dbReference>
<feature type="region of interest" description="Disordered" evidence="5">
    <location>
        <begin position="239"/>
        <end position="290"/>
    </location>
</feature>
<dbReference type="GO" id="GO:0000398">
    <property type="term" value="P:mRNA splicing, via spliceosome"/>
    <property type="evidence" value="ECO:0007669"/>
    <property type="project" value="TreeGrafter"/>
</dbReference>
<evidence type="ECO:0000313" key="9">
    <source>
        <dbReference type="Proteomes" id="UP000800092"/>
    </source>
</evidence>
<evidence type="ECO:0000256" key="4">
    <source>
        <dbReference type="PROSITE-ProRule" id="PRU00176"/>
    </source>
</evidence>
<dbReference type="SMART" id="SM00443">
    <property type="entry name" value="G_patch"/>
    <property type="match status" value="1"/>
</dbReference>
<dbReference type="PROSITE" id="PS50102">
    <property type="entry name" value="RRM"/>
    <property type="match status" value="1"/>
</dbReference>
<dbReference type="InterPro" id="IPR000467">
    <property type="entry name" value="G_patch_dom"/>
</dbReference>
<accession>A0A6A6GVX8</accession>
<comment type="subcellular location">
    <subcellularLocation>
        <location evidence="1">Nucleus</location>
    </subcellularLocation>
</comment>
<keyword evidence="3" id="KW-0539">Nucleus</keyword>
<dbReference type="Gene3D" id="3.30.70.330">
    <property type="match status" value="1"/>
</dbReference>
<feature type="compositionally biased region" description="Basic and acidic residues" evidence="5">
    <location>
        <begin position="303"/>
        <end position="316"/>
    </location>
</feature>
<dbReference type="InterPro" id="IPR035979">
    <property type="entry name" value="RBD_domain_sf"/>
</dbReference>
<name>A0A6A6GVX8_VIRVR</name>
<dbReference type="Proteomes" id="UP000800092">
    <property type="component" value="Unassembled WGS sequence"/>
</dbReference>
<dbReference type="InterPro" id="IPR000504">
    <property type="entry name" value="RRM_dom"/>
</dbReference>
<keyword evidence="2 4" id="KW-0694">RNA-binding</keyword>
<evidence type="ECO:0000313" key="8">
    <source>
        <dbReference type="EMBL" id="KAF2229875.1"/>
    </source>
</evidence>
<feature type="region of interest" description="Disordered" evidence="5">
    <location>
        <begin position="430"/>
        <end position="452"/>
    </location>
</feature>
<dbReference type="Pfam" id="PF01585">
    <property type="entry name" value="G-patch"/>
    <property type="match status" value="1"/>
</dbReference>
<organism evidence="8 9">
    <name type="scientific">Viridothelium virens</name>
    <name type="common">Speckled blister lichen</name>
    <name type="synonym">Trypethelium virens</name>
    <dbReference type="NCBI Taxonomy" id="1048519"/>
    <lineage>
        <taxon>Eukaryota</taxon>
        <taxon>Fungi</taxon>
        <taxon>Dikarya</taxon>
        <taxon>Ascomycota</taxon>
        <taxon>Pezizomycotina</taxon>
        <taxon>Dothideomycetes</taxon>
        <taxon>Dothideomycetes incertae sedis</taxon>
        <taxon>Trypetheliales</taxon>
        <taxon>Trypetheliaceae</taxon>
        <taxon>Viridothelium</taxon>
    </lineage>
</organism>
<reference evidence="8" key="1">
    <citation type="journal article" date="2020" name="Stud. Mycol.">
        <title>101 Dothideomycetes genomes: a test case for predicting lifestyles and emergence of pathogens.</title>
        <authorList>
            <person name="Haridas S."/>
            <person name="Albert R."/>
            <person name="Binder M."/>
            <person name="Bloem J."/>
            <person name="Labutti K."/>
            <person name="Salamov A."/>
            <person name="Andreopoulos B."/>
            <person name="Baker S."/>
            <person name="Barry K."/>
            <person name="Bills G."/>
            <person name="Bluhm B."/>
            <person name="Cannon C."/>
            <person name="Castanera R."/>
            <person name="Culley D."/>
            <person name="Daum C."/>
            <person name="Ezra D."/>
            <person name="Gonzalez J."/>
            <person name="Henrissat B."/>
            <person name="Kuo A."/>
            <person name="Liang C."/>
            <person name="Lipzen A."/>
            <person name="Lutzoni F."/>
            <person name="Magnuson J."/>
            <person name="Mondo S."/>
            <person name="Nolan M."/>
            <person name="Ohm R."/>
            <person name="Pangilinan J."/>
            <person name="Park H.-J."/>
            <person name="Ramirez L."/>
            <person name="Alfaro M."/>
            <person name="Sun H."/>
            <person name="Tritt A."/>
            <person name="Yoshinaga Y."/>
            <person name="Zwiers L.-H."/>
            <person name="Turgeon B."/>
            <person name="Goodwin S."/>
            <person name="Spatafora J."/>
            <person name="Crous P."/>
            <person name="Grigoriev I."/>
        </authorList>
    </citation>
    <scope>NUCLEOTIDE SEQUENCE</scope>
    <source>
        <strain evidence="8">Tuck. ex Michener</strain>
    </source>
</reference>
<keyword evidence="9" id="KW-1185">Reference proteome</keyword>
<evidence type="ECO:0008006" key="10">
    <source>
        <dbReference type="Google" id="ProtNLM"/>
    </source>
</evidence>
<evidence type="ECO:0000256" key="3">
    <source>
        <dbReference type="ARBA" id="ARBA00023242"/>
    </source>
</evidence>
<protein>
    <recommendedName>
        <fullName evidence="10">G-patch domain-containing protein</fullName>
    </recommendedName>
</protein>
<evidence type="ECO:0000259" key="7">
    <source>
        <dbReference type="PROSITE" id="PS50174"/>
    </source>
</evidence>
<sequence length="533" mass="59081">MERLREMERLSEIERLLEIERLENSSENEWICAECDQPVQGHRCGQCHADHPTRERKFTVQNRAEVGDKDASPDGTPSQYLLVRQLAGNVTEEVLAKGLEKLYKGAGTSGTSDAASTKPKAKVISTTSTANLGAPVGSLRRVLFIRSKHNWQSCRYGFAEFFTAEDAKAAMAKFKALDTITISSKPITLAYAHSGVFMPASEANPDYAFKSAANPSQLLKYWNREAFAREFTVALSASEPSVRSEHPNANPVAAVTNDQGTLQNVKDKETKSKKRKAEGEVTAAKKKTIPSHLQFWQDRRAELHGVKPENGEKNDRQYSTNPSSDPIPPPDTEVDDSPSLEYGDPNRKCCYLCMRKFQTISETIKHERLSALHQKNLKDARTRLMALARVRKFVPKLHSAISQTPAYRDRAAERRQVYNQPKFAPIKMGFKKKQAASTERSPSSDETAAAPSKGASLLGKMGYVEGQGLGATGEGRTAPIETEMYREGVGLGAEGGKVGDAAKEAARNTRGNYNEFLEKTREKAQERYNSMMK</sequence>
<evidence type="ECO:0000256" key="2">
    <source>
        <dbReference type="ARBA" id="ARBA00022884"/>
    </source>
</evidence>
<dbReference type="PROSITE" id="PS50174">
    <property type="entry name" value="G_PATCH"/>
    <property type="match status" value="1"/>
</dbReference>
<dbReference type="AlphaFoldDB" id="A0A6A6GVX8"/>
<proteinExistence type="predicted"/>
<feature type="compositionally biased region" description="Polar residues" evidence="5">
    <location>
        <begin position="435"/>
        <end position="446"/>
    </location>
</feature>
<evidence type="ECO:0000256" key="5">
    <source>
        <dbReference type="SAM" id="MobiDB-lite"/>
    </source>
</evidence>
<gene>
    <name evidence="8" type="ORF">EV356DRAFT_510065</name>
</gene>
<dbReference type="SUPFAM" id="SSF54928">
    <property type="entry name" value="RNA-binding domain, RBD"/>
    <property type="match status" value="1"/>
</dbReference>
<dbReference type="GO" id="GO:0003723">
    <property type="term" value="F:RNA binding"/>
    <property type="evidence" value="ECO:0007669"/>
    <property type="project" value="UniProtKB-UniRule"/>
</dbReference>
<dbReference type="GO" id="GO:0005634">
    <property type="term" value="C:nucleus"/>
    <property type="evidence" value="ECO:0007669"/>
    <property type="project" value="UniProtKB-SubCell"/>
</dbReference>
<dbReference type="InterPro" id="IPR012677">
    <property type="entry name" value="Nucleotide-bd_a/b_plait_sf"/>
</dbReference>
<dbReference type="OrthoDB" id="29221at2759"/>
<dbReference type="EMBL" id="ML991852">
    <property type="protein sequence ID" value="KAF2229875.1"/>
    <property type="molecule type" value="Genomic_DNA"/>
</dbReference>